<dbReference type="Gene3D" id="2.30.30.40">
    <property type="entry name" value="SH3 Domains"/>
    <property type="match status" value="1"/>
</dbReference>
<dbReference type="SMART" id="SM00072">
    <property type="entry name" value="GuKc"/>
    <property type="match status" value="1"/>
</dbReference>
<dbReference type="AlphaFoldDB" id="A0A0M3I059"/>
<dbReference type="Proteomes" id="UP000036681">
    <property type="component" value="Unplaced"/>
</dbReference>
<reference evidence="5" key="1">
    <citation type="submission" date="2017-02" db="UniProtKB">
        <authorList>
            <consortium name="WormBaseParasite"/>
        </authorList>
    </citation>
    <scope>IDENTIFICATION</scope>
</reference>
<dbReference type="SUPFAM" id="SSF50044">
    <property type="entry name" value="SH3-domain"/>
    <property type="match status" value="1"/>
</dbReference>
<feature type="region of interest" description="Disordered" evidence="2">
    <location>
        <begin position="326"/>
        <end position="361"/>
    </location>
</feature>
<dbReference type="SUPFAM" id="SSF52540">
    <property type="entry name" value="P-loop containing nucleoside triphosphate hydrolases"/>
    <property type="match status" value="1"/>
</dbReference>
<evidence type="ECO:0000313" key="5">
    <source>
        <dbReference type="WBParaSite" id="ALUE_0000945801-mRNA-1"/>
    </source>
</evidence>
<dbReference type="InterPro" id="IPR027417">
    <property type="entry name" value="P-loop_NTPase"/>
</dbReference>
<dbReference type="GO" id="GO:0005245">
    <property type="term" value="F:voltage-gated calcium channel activity"/>
    <property type="evidence" value="ECO:0007669"/>
    <property type="project" value="InterPro"/>
</dbReference>
<dbReference type="GO" id="GO:0005891">
    <property type="term" value="C:voltage-gated calcium channel complex"/>
    <property type="evidence" value="ECO:0007669"/>
    <property type="project" value="InterPro"/>
</dbReference>
<evidence type="ECO:0000259" key="3">
    <source>
        <dbReference type="SMART" id="SM00072"/>
    </source>
</evidence>
<feature type="compositionally biased region" description="Polar residues" evidence="2">
    <location>
        <begin position="337"/>
        <end position="346"/>
    </location>
</feature>
<dbReference type="PANTHER" id="PTHR11824">
    <property type="entry name" value="VOLTAGE-DEPENDENT CALCIUM CHANNEL BETA SUBUNIT"/>
    <property type="match status" value="1"/>
</dbReference>
<dbReference type="InterPro" id="IPR036028">
    <property type="entry name" value="SH3-like_dom_sf"/>
</dbReference>
<evidence type="ECO:0000256" key="1">
    <source>
        <dbReference type="ARBA" id="ARBA00022553"/>
    </source>
</evidence>
<dbReference type="Gene3D" id="3.40.50.300">
    <property type="entry name" value="P-loop containing nucleotide triphosphate hydrolases"/>
    <property type="match status" value="1"/>
</dbReference>
<keyword evidence="1" id="KW-0597">Phosphoprotein</keyword>
<keyword evidence="4" id="KW-1185">Reference proteome</keyword>
<dbReference type="InterPro" id="IPR008145">
    <property type="entry name" value="GK/Ca_channel_bsu"/>
</dbReference>
<feature type="compositionally biased region" description="Basic and acidic residues" evidence="2">
    <location>
        <begin position="347"/>
        <end position="357"/>
    </location>
</feature>
<evidence type="ECO:0000313" key="4">
    <source>
        <dbReference type="Proteomes" id="UP000036681"/>
    </source>
</evidence>
<name>A0A0M3I059_ASCLU</name>
<evidence type="ECO:0000256" key="2">
    <source>
        <dbReference type="SAM" id="MobiDB-lite"/>
    </source>
</evidence>
<sequence length="373" mass="42639">MHSLVRQHLQHYLYAYKQSQRDVDDPYSQLPDSKVNNQIRTRQCERQASEQLENAKYKAVAFAVRTNVAYDGQLDDDVPVPGCALSFQTRQFLHIKEKFNDDWWIGRLVKDGAQLGFVPSPSKLEGAKELRHSKIMNSEPPGPYDVVPIMRPVCLVGPSLKGFQVTDMMHKAIFDFLKERFRGRIIMTRVTVDIGSSRRQALRRTESHACSVQAEVDRIFELGRMMQLVVIDCDLVNHPLQVAKTSLAPLMVYIRVSSNKVLQRLIKSRGKSQTRSMSSQIMAAEKLLHCPEAMYDVIIDENQLDDACEHLAEFLETYWRATHPKIESAPSEGVRRSASQLPTTRHNSPDDRSREGRSTSSEVLFDMAYMQNN</sequence>
<protein>
    <submittedName>
        <fullName evidence="5">GuKc domain-containing protein</fullName>
    </submittedName>
</protein>
<proteinExistence type="predicted"/>
<accession>A0A0M3I059</accession>
<feature type="domain" description="Guanylate kinase/L-type calcium channel beta subunit" evidence="3">
    <location>
        <begin position="149"/>
        <end position="319"/>
    </location>
</feature>
<dbReference type="Pfam" id="PF00625">
    <property type="entry name" value="Guanylate_kin"/>
    <property type="match status" value="1"/>
</dbReference>
<dbReference type="PRINTS" id="PR01626">
    <property type="entry name" value="LCACHANNELB"/>
</dbReference>
<dbReference type="InterPro" id="IPR000584">
    <property type="entry name" value="VDCC_L_bsu"/>
</dbReference>
<organism evidence="4 5">
    <name type="scientific">Ascaris lumbricoides</name>
    <name type="common">Giant roundworm</name>
    <dbReference type="NCBI Taxonomy" id="6252"/>
    <lineage>
        <taxon>Eukaryota</taxon>
        <taxon>Metazoa</taxon>
        <taxon>Ecdysozoa</taxon>
        <taxon>Nematoda</taxon>
        <taxon>Chromadorea</taxon>
        <taxon>Rhabditida</taxon>
        <taxon>Spirurina</taxon>
        <taxon>Ascaridomorpha</taxon>
        <taxon>Ascaridoidea</taxon>
        <taxon>Ascarididae</taxon>
        <taxon>Ascaris</taxon>
    </lineage>
</organism>
<dbReference type="WBParaSite" id="ALUE_0000945801-mRNA-1">
    <property type="protein sequence ID" value="ALUE_0000945801-mRNA-1"/>
    <property type="gene ID" value="ALUE_0000945801"/>
</dbReference>
<dbReference type="CDD" id="cd11863">
    <property type="entry name" value="SH3_CACNB"/>
    <property type="match status" value="1"/>
</dbReference>